<organism evidence="1 2">
    <name type="scientific">Paraburkholderia graminis</name>
    <dbReference type="NCBI Taxonomy" id="60548"/>
    <lineage>
        <taxon>Bacteria</taxon>
        <taxon>Pseudomonadati</taxon>
        <taxon>Pseudomonadota</taxon>
        <taxon>Betaproteobacteria</taxon>
        <taxon>Burkholderiales</taxon>
        <taxon>Burkholderiaceae</taxon>
        <taxon>Paraburkholderia</taxon>
    </lineage>
</organism>
<protein>
    <submittedName>
        <fullName evidence="1">Uncharacterized protein</fullName>
    </submittedName>
</protein>
<dbReference type="Proteomes" id="UP001245184">
    <property type="component" value="Unassembled WGS sequence"/>
</dbReference>
<gene>
    <name evidence="1" type="ORF">QF025_006618</name>
</gene>
<dbReference type="RefSeq" id="WP_310034938.1">
    <property type="nucleotide sequence ID" value="NZ_JAVIZN010000002.1"/>
</dbReference>
<reference evidence="1 2" key="1">
    <citation type="submission" date="2023-08" db="EMBL/GenBank/DDBJ databases">
        <title>Genome sequencing of plant associated microbes to promote plant fitness in Sorghum bicolor and Oryza sativa.</title>
        <authorList>
            <person name="Coleman-Derr D."/>
        </authorList>
    </citation>
    <scope>NUCLEOTIDE SEQUENCE [LARGE SCALE GENOMIC DNA]</scope>
    <source>
        <strain evidence="1 2">SLBN-33</strain>
    </source>
</reference>
<accession>A0ABD5CSA4</accession>
<sequence length="181" mass="19056">MVIPGSVKRIVVFVSLLLLAAGSYGENDREPGRRGNQAEGVAAVFDANGAFVGSAQALDANFGVVIEINGAAVFVGIQRLSADTFANASATQFGWKAIDCTLSANCSDPLLVNCGGALCPARPSMAVRRGSRVALYVASPSNAIAGNIFNPEWAIETIYDLTLHHPEPLTVRWRGGVEPRQ</sequence>
<comment type="caution">
    <text evidence="1">The sequence shown here is derived from an EMBL/GenBank/DDBJ whole genome shotgun (WGS) entry which is preliminary data.</text>
</comment>
<evidence type="ECO:0000313" key="1">
    <source>
        <dbReference type="EMBL" id="MDR6207898.1"/>
    </source>
</evidence>
<evidence type="ECO:0000313" key="2">
    <source>
        <dbReference type="Proteomes" id="UP001245184"/>
    </source>
</evidence>
<dbReference type="EMBL" id="JAVIZN010000002">
    <property type="protein sequence ID" value="MDR6207898.1"/>
    <property type="molecule type" value="Genomic_DNA"/>
</dbReference>
<name>A0ABD5CSA4_9BURK</name>
<dbReference type="AlphaFoldDB" id="A0ABD5CSA4"/>
<proteinExistence type="predicted"/>